<organism evidence="4 5">
    <name type="scientific">Clostridium oceanicum</name>
    <dbReference type="NCBI Taxonomy" id="1543"/>
    <lineage>
        <taxon>Bacteria</taxon>
        <taxon>Bacillati</taxon>
        <taxon>Bacillota</taxon>
        <taxon>Clostridia</taxon>
        <taxon>Eubacteriales</taxon>
        <taxon>Clostridiaceae</taxon>
        <taxon>Clostridium</taxon>
    </lineage>
</organism>
<protein>
    <submittedName>
        <fullName evidence="4">NAD(P)H-dependent oxidoreductase</fullName>
    </submittedName>
</protein>
<keyword evidence="2" id="KW-0288">FMN</keyword>
<reference evidence="5" key="1">
    <citation type="journal article" date="2019" name="Int. J. Syst. Evol. Microbiol.">
        <title>The Global Catalogue of Microorganisms (GCM) 10K type strain sequencing project: providing services to taxonomists for standard genome sequencing and annotation.</title>
        <authorList>
            <consortium name="The Broad Institute Genomics Platform"/>
            <consortium name="The Broad Institute Genome Sequencing Center for Infectious Disease"/>
            <person name="Wu L."/>
            <person name="Ma J."/>
        </authorList>
    </citation>
    <scope>NUCLEOTIDE SEQUENCE [LARGE SCALE GENOMIC DNA]</scope>
    <source>
        <strain evidence="5">JCM 1407</strain>
    </source>
</reference>
<dbReference type="InterPro" id="IPR029039">
    <property type="entry name" value="Flavoprotein-like_sf"/>
</dbReference>
<evidence type="ECO:0000313" key="4">
    <source>
        <dbReference type="EMBL" id="GAA0746027.1"/>
    </source>
</evidence>
<dbReference type="PANTHER" id="PTHR43278">
    <property type="entry name" value="NAD(P)H-DEPENDENT FMN-CONTAINING OXIDOREDUCTASE YWQN-RELATED"/>
    <property type="match status" value="1"/>
</dbReference>
<dbReference type="Pfam" id="PF03358">
    <property type="entry name" value="FMN_red"/>
    <property type="match status" value="1"/>
</dbReference>
<dbReference type="InterPro" id="IPR005025">
    <property type="entry name" value="FMN_Rdtase-like_dom"/>
</dbReference>
<comment type="caution">
    <text evidence="4">The sequence shown here is derived from an EMBL/GenBank/DDBJ whole genome shotgun (WGS) entry which is preliminary data.</text>
</comment>
<sequence>MDTLFVVLPKDNISPQLNKMINSICENFEKIEIIKNFNNFNEFKDKKILFALEIDFCGTDISMFNILNDLENKNKRFFYNSTACLVVHSNNDLYTKDVSQQIIFLANSLGCRFLGHPLVEATGSLRNFSTWKKATDKSIDSICLDLCDNLGKRLLKYKPLDISNPKILVLYSSPHSFSNTLSLWRMTSLNLKGFNIKEIQIENGDVKDCKGCSYKMCMHYGKQNSCFYGGLMVENILPSIEKADVVVWLCPNYNDAISANISATINRLTVLYRKINFYNKSLFGVVVSGNSGSDSVCKQLLGALNINKGFTLPPYSMLIETANDPKSIYKVDFIEEKAKLFANNMKSQIKYSNE</sequence>
<dbReference type="PANTHER" id="PTHR43278:SF4">
    <property type="entry name" value="NAD(P)H-DEPENDENT FMN-CONTAINING OXIDOREDUCTASE YWQN-RELATED"/>
    <property type="match status" value="1"/>
</dbReference>
<name>A0ABP3V2X6_9CLOT</name>
<evidence type="ECO:0000313" key="5">
    <source>
        <dbReference type="Proteomes" id="UP001501510"/>
    </source>
</evidence>
<keyword evidence="1" id="KW-0285">Flavoprotein</keyword>
<evidence type="ECO:0000256" key="2">
    <source>
        <dbReference type="ARBA" id="ARBA00022643"/>
    </source>
</evidence>
<dbReference type="Gene3D" id="3.40.50.360">
    <property type="match status" value="1"/>
</dbReference>
<dbReference type="RefSeq" id="WP_343763434.1">
    <property type="nucleotide sequence ID" value="NZ_BAAACG010000019.1"/>
</dbReference>
<dbReference type="SUPFAM" id="SSF52218">
    <property type="entry name" value="Flavoproteins"/>
    <property type="match status" value="1"/>
</dbReference>
<dbReference type="Proteomes" id="UP001501510">
    <property type="component" value="Unassembled WGS sequence"/>
</dbReference>
<evidence type="ECO:0000259" key="3">
    <source>
        <dbReference type="Pfam" id="PF03358"/>
    </source>
</evidence>
<keyword evidence="5" id="KW-1185">Reference proteome</keyword>
<dbReference type="InterPro" id="IPR051796">
    <property type="entry name" value="ISF_SsuE-like"/>
</dbReference>
<accession>A0ABP3V2X6</accession>
<evidence type="ECO:0000256" key="1">
    <source>
        <dbReference type="ARBA" id="ARBA00022630"/>
    </source>
</evidence>
<feature type="domain" description="NADPH-dependent FMN reductase-like" evidence="3">
    <location>
        <begin position="165"/>
        <end position="323"/>
    </location>
</feature>
<gene>
    <name evidence="4" type="ORF">GCM10008906_33100</name>
</gene>
<proteinExistence type="predicted"/>
<dbReference type="EMBL" id="BAAACG010000019">
    <property type="protein sequence ID" value="GAA0746027.1"/>
    <property type="molecule type" value="Genomic_DNA"/>
</dbReference>